<dbReference type="Gene3D" id="1.10.10.60">
    <property type="entry name" value="Homeodomain-like"/>
    <property type="match status" value="1"/>
</dbReference>
<proteinExistence type="predicted"/>
<dbReference type="PANTHER" id="PTHR32071">
    <property type="entry name" value="TRANSCRIPTIONAL REGULATORY PROTEIN"/>
    <property type="match status" value="1"/>
</dbReference>
<dbReference type="InterPro" id="IPR002078">
    <property type="entry name" value="Sigma_54_int"/>
</dbReference>
<dbReference type="SUPFAM" id="SSF52540">
    <property type="entry name" value="P-loop containing nucleoside triphosphate hydrolases"/>
    <property type="match status" value="1"/>
</dbReference>
<keyword evidence="5" id="KW-0804">Transcription</keyword>
<dbReference type="Pfam" id="PF01590">
    <property type="entry name" value="GAF"/>
    <property type="match status" value="1"/>
</dbReference>
<dbReference type="InterPro" id="IPR009057">
    <property type="entry name" value="Homeodomain-like_sf"/>
</dbReference>
<dbReference type="InterPro" id="IPR027417">
    <property type="entry name" value="P-loop_NTPase"/>
</dbReference>
<keyword evidence="8" id="KW-1185">Reference proteome</keyword>
<dbReference type="PROSITE" id="PS50045">
    <property type="entry name" value="SIGMA54_INTERACT_4"/>
    <property type="match status" value="1"/>
</dbReference>
<evidence type="ECO:0000313" key="8">
    <source>
        <dbReference type="Proteomes" id="UP001055159"/>
    </source>
</evidence>
<accession>A0ABY3UD32</accession>
<keyword evidence="1" id="KW-0547">Nucleotide-binding</keyword>
<reference evidence="7" key="1">
    <citation type="submission" date="2022-08" db="EMBL/GenBank/DDBJ databases">
        <title>Whole genome sequencing of non-tuberculosis mycobacteria type-strains.</title>
        <authorList>
            <person name="Igarashi Y."/>
            <person name="Osugi A."/>
            <person name="Mitarai S."/>
        </authorList>
    </citation>
    <scope>NUCLEOTIDE SEQUENCE</scope>
    <source>
        <strain evidence="7">JCM 16372</strain>
    </source>
</reference>
<dbReference type="InterPro" id="IPR058031">
    <property type="entry name" value="AAA_lid_NorR"/>
</dbReference>
<evidence type="ECO:0000313" key="7">
    <source>
        <dbReference type="EMBL" id="ULP35429.1"/>
    </source>
</evidence>
<dbReference type="InterPro" id="IPR029016">
    <property type="entry name" value="GAF-like_dom_sf"/>
</dbReference>
<evidence type="ECO:0000256" key="4">
    <source>
        <dbReference type="ARBA" id="ARBA00023125"/>
    </source>
</evidence>
<dbReference type="InterPro" id="IPR002197">
    <property type="entry name" value="HTH_Fis"/>
</dbReference>
<evidence type="ECO:0000259" key="6">
    <source>
        <dbReference type="PROSITE" id="PS50045"/>
    </source>
</evidence>
<evidence type="ECO:0000256" key="5">
    <source>
        <dbReference type="ARBA" id="ARBA00023163"/>
    </source>
</evidence>
<dbReference type="Proteomes" id="UP001055159">
    <property type="component" value="Chromosome"/>
</dbReference>
<dbReference type="Gene3D" id="1.10.8.60">
    <property type="match status" value="1"/>
</dbReference>
<keyword evidence="2" id="KW-0067">ATP-binding</keyword>
<evidence type="ECO:0000256" key="1">
    <source>
        <dbReference type="ARBA" id="ARBA00022741"/>
    </source>
</evidence>
<name>A0ABY3UD32_9MYCO</name>
<evidence type="ECO:0000256" key="3">
    <source>
        <dbReference type="ARBA" id="ARBA00023015"/>
    </source>
</evidence>
<evidence type="ECO:0000256" key="2">
    <source>
        <dbReference type="ARBA" id="ARBA00022840"/>
    </source>
</evidence>
<dbReference type="InterPro" id="IPR003018">
    <property type="entry name" value="GAF"/>
</dbReference>
<feature type="domain" description="Sigma-54 factor interaction" evidence="6">
    <location>
        <begin position="353"/>
        <end position="418"/>
    </location>
</feature>
<dbReference type="SUPFAM" id="SSF46689">
    <property type="entry name" value="Homeodomain-like"/>
    <property type="match status" value="1"/>
</dbReference>
<sequence>MPDGLPERMGAQGLQPTAVPDRLLASWQRSEDYGIPMDGVEPVFTGTENLGSLFFECGNEVLADLHRTLADEPISLMLTDADGVVLSRLSGDHALLKALDDVHLAPGFAYSERDVGTNGLGLALADRAPTLVRADQHYALSLNLFTCAAVPVLDPGSGLLEGSVNLTTWSHSSSDLLLALARSAASNTTALMLARNAGRRARPTPRGQVFRVEVPRLEPGSGTLDAPSAEWTAAVTHAAEAMAAGTIVAAIGEPGAGRATALGQAARRAHPRDRILSAGAPEPDDVATWLGLWTPELGKSHTAVIVRDVDLLPVWAAERLRDLITRGAGAAGAGVPFAITAERFADIPAALARLVDTVVEVAPLRERSGDILPLAAHIARQARGRDVGFTPAAARALQGFGWPGNTDQLGSVVRHAVSRTDLVDVAHLPSEVLAGSTRRLTRIEAFERGEIIRVLAFGAPTMAEAARELGMSRATLYRKIAQYDIDVARLHG</sequence>
<keyword evidence="3" id="KW-0805">Transcription regulation</keyword>
<dbReference type="Pfam" id="PF02954">
    <property type="entry name" value="HTH_8"/>
    <property type="match status" value="1"/>
</dbReference>
<dbReference type="RefSeq" id="WP_052429137.1">
    <property type="nucleotide sequence ID" value="NZ_CP092427.2"/>
</dbReference>
<keyword evidence="4" id="KW-0238">DNA-binding</keyword>
<dbReference type="EMBL" id="CP092427">
    <property type="protein sequence ID" value="ULP35429.1"/>
    <property type="molecule type" value="Genomic_DNA"/>
</dbReference>
<dbReference type="Gene3D" id="3.30.450.40">
    <property type="match status" value="1"/>
</dbReference>
<protein>
    <submittedName>
        <fullName evidence="7">Fis family transcriptional regulator</fullName>
    </submittedName>
</protein>
<organism evidence="7 8">
    <name type="scientific">Mycolicibacterium rufum</name>
    <dbReference type="NCBI Taxonomy" id="318424"/>
    <lineage>
        <taxon>Bacteria</taxon>
        <taxon>Bacillati</taxon>
        <taxon>Actinomycetota</taxon>
        <taxon>Actinomycetes</taxon>
        <taxon>Mycobacteriales</taxon>
        <taxon>Mycobacteriaceae</taxon>
        <taxon>Mycolicibacterium</taxon>
    </lineage>
</organism>
<dbReference type="Pfam" id="PF25601">
    <property type="entry name" value="AAA_lid_14"/>
    <property type="match status" value="1"/>
</dbReference>
<gene>
    <name evidence="7" type="ORF">MJO55_19395</name>
</gene>